<dbReference type="EMBL" id="JAQMJT010000013">
    <property type="protein sequence ID" value="MDB8614591.1"/>
    <property type="molecule type" value="Genomic_DNA"/>
</dbReference>
<protein>
    <recommendedName>
        <fullName evidence="3">Bacteriocin immunity protein</fullName>
    </recommendedName>
</protein>
<dbReference type="AlphaFoldDB" id="A0AAW6D723"/>
<evidence type="ECO:0008006" key="3">
    <source>
        <dbReference type="Google" id="ProtNLM"/>
    </source>
</evidence>
<organism evidence="1 2">
    <name type="scientific">Streptococcus salivarius</name>
    <dbReference type="NCBI Taxonomy" id="1304"/>
    <lineage>
        <taxon>Bacteria</taxon>
        <taxon>Bacillati</taxon>
        <taxon>Bacillota</taxon>
        <taxon>Bacilli</taxon>
        <taxon>Lactobacillales</taxon>
        <taxon>Streptococcaceae</taxon>
        <taxon>Streptococcus</taxon>
    </lineage>
</organism>
<proteinExistence type="predicted"/>
<evidence type="ECO:0000313" key="1">
    <source>
        <dbReference type="EMBL" id="MDB8614591.1"/>
    </source>
</evidence>
<comment type="caution">
    <text evidence="1">The sequence shown here is derived from an EMBL/GenBank/DDBJ whole genome shotgun (WGS) entry which is preliminary data.</text>
</comment>
<dbReference type="RefSeq" id="WP_195414052.1">
    <property type="nucleotide sequence ID" value="NZ_JADNKH010000019.1"/>
</dbReference>
<evidence type="ECO:0000313" key="2">
    <source>
        <dbReference type="Proteomes" id="UP001210204"/>
    </source>
</evidence>
<sequence>MSDITSPEQLIDTLLDTIIENEANQISLEDNYSAIKKLLMDYHPQKEKPYQIQTKVLTGETAGELQRILNHYLDALSLGKRRSVIDIKYSTMEKGASGLFGGFFGNPTEKEYSAAIIYREEVKEEYE</sequence>
<dbReference type="Proteomes" id="UP001210204">
    <property type="component" value="Unassembled WGS sequence"/>
</dbReference>
<reference evidence="1" key="1">
    <citation type="submission" date="2023-01" db="EMBL/GenBank/DDBJ databases">
        <title>Human gut microbiome strain richness.</title>
        <authorList>
            <person name="Chen-Liaw A."/>
        </authorList>
    </citation>
    <scope>NUCLEOTIDE SEQUENCE</scope>
    <source>
        <strain evidence="1">1001095st1_G4_1001095IJ_161003</strain>
    </source>
</reference>
<name>A0AAW6D723_STRSL</name>
<accession>A0AAW6D723</accession>
<gene>
    <name evidence="1" type="ORF">PNU26_09310</name>
</gene>